<dbReference type="SUPFAM" id="SSF55729">
    <property type="entry name" value="Acyl-CoA N-acyltransferases (Nat)"/>
    <property type="match status" value="1"/>
</dbReference>
<dbReference type="InterPro" id="IPR016181">
    <property type="entry name" value="Acyl_CoA_acyltransferase"/>
</dbReference>
<comment type="caution">
    <text evidence="1">The sequence shown here is derived from an EMBL/GenBank/DDBJ whole genome shotgun (WGS) entry which is preliminary data.</text>
</comment>
<name>A0ABW7JFW2_9NOCA</name>
<reference evidence="1 2" key="1">
    <citation type="submission" date="2024-10" db="EMBL/GenBank/DDBJ databases">
        <authorList>
            <person name="Riesco R."/>
        </authorList>
    </citation>
    <scope>NUCLEOTIDE SEQUENCE [LARGE SCALE GENOMIC DNA]</scope>
    <source>
        <strain evidence="1 2">NCIMB 15449</strain>
    </source>
</reference>
<dbReference type="RefSeq" id="WP_395112263.1">
    <property type="nucleotide sequence ID" value="NZ_JBIMSO010000004.1"/>
</dbReference>
<gene>
    <name evidence="1" type="ORF">ACHIPZ_01290</name>
</gene>
<dbReference type="Pfam" id="PF13420">
    <property type="entry name" value="Acetyltransf_4"/>
    <property type="match status" value="1"/>
</dbReference>
<evidence type="ECO:0000313" key="2">
    <source>
        <dbReference type="Proteomes" id="UP001609175"/>
    </source>
</evidence>
<dbReference type="Gene3D" id="3.40.630.30">
    <property type="match status" value="1"/>
</dbReference>
<keyword evidence="1" id="KW-0808">Transferase</keyword>
<keyword evidence="1" id="KW-0012">Acyltransferase</keyword>
<accession>A0ABW7JFW2</accession>
<organism evidence="1 2">
    <name type="scientific">Antrihabitans spumae</name>
    <dbReference type="NCBI Taxonomy" id="3373370"/>
    <lineage>
        <taxon>Bacteria</taxon>
        <taxon>Bacillati</taxon>
        <taxon>Actinomycetota</taxon>
        <taxon>Actinomycetes</taxon>
        <taxon>Mycobacteriales</taxon>
        <taxon>Nocardiaceae</taxon>
        <taxon>Antrihabitans</taxon>
    </lineage>
</organism>
<evidence type="ECO:0000313" key="1">
    <source>
        <dbReference type="EMBL" id="MFH5206870.1"/>
    </source>
</evidence>
<dbReference type="GO" id="GO:0016746">
    <property type="term" value="F:acyltransferase activity"/>
    <property type="evidence" value="ECO:0007669"/>
    <property type="project" value="UniProtKB-KW"/>
</dbReference>
<dbReference type="EMBL" id="JBIMSO010000004">
    <property type="protein sequence ID" value="MFH5206870.1"/>
    <property type="molecule type" value="Genomic_DNA"/>
</dbReference>
<dbReference type="EC" id="2.3.-.-" evidence="1"/>
<dbReference type="Proteomes" id="UP001609175">
    <property type="component" value="Unassembled WGS sequence"/>
</dbReference>
<sequence>MFNRQAVAPPVPGWDRPIGPVEIDGTRYGLRVPRLGDAHLWRAARLAERERLLPAFGRRDLSWAQIHTPAMWVESWMRVQRDAKRGEAIYFVLTETISAGEAIVGEVAVAGIDPNSGSGELSIWVSARASAMVAQWAIAETSLRAFGAPYEVPRLIGPIAVANRAPARLAANLGYEKRAERRGLRMYGGTPADHALWVLENTEANRMRLRDVVAR</sequence>
<protein>
    <submittedName>
        <fullName evidence="1">GNAT family N-acetyltransferase</fullName>
        <ecNumber evidence="1">2.3.-.-</ecNumber>
    </submittedName>
</protein>
<proteinExistence type="predicted"/>